<protein>
    <submittedName>
        <fullName evidence="1">Uncharacterized protein</fullName>
    </submittedName>
</protein>
<dbReference type="EMBL" id="BK015927">
    <property type="protein sequence ID" value="DAF85531.1"/>
    <property type="molecule type" value="Genomic_DNA"/>
</dbReference>
<proteinExistence type="predicted"/>
<evidence type="ECO:0000313" key="1">
    <source>
        <dbReference type="EMBL" id="DAF85531.1"/>
    </source>
</evidence>
<reference evidence="1" key="1">
    <citation type="journal article" date="2021" name="Proc. Natl. Acad. Sci. U.S.A.">
        <title>A Catalog of Tens of Thousands of Viruses from Human Metagenomes Reveals Hidden Associations with Chronic Diseases.</title>
        <authorList>
            <person name="Tisza M.J."/>
            <person name="Buck C.B."/>
        </authorList>
    </citation>
    <scope>NUCLEOTIDE SEQUENCE</scope>
    <source>
        <strain evidence="1">Ct5jB2</strain>
    </source>
</reference>
<organism evidence="1">
    <name type="scientific">Siphoviridae sp. ct5jB2</name>
    <dbReference type="NCBI Taxonomy" id="2825337"/>
    <lineage>
        <taxon>Viruses</taxon>
        <taxon>Duplodnaviria</taxon>
        <taxon>Heunggongvirae</taxon>
        <taxon>Uroviricota</taxon>
        <taxon>Caudoviricetes</taxon>
    </lineage>
</organism>
<sequence>MCKSCQNVIDFILRKCYNIFNDICKVLFYVFLHKYIIYDRC</sequence>
<name>A0A8S5TTL0_9CAUD</name>
<accession>A0A8S5TTL0</accession>